<comment type="caution">
    <text evidence="3">The sequence shown here is derived from an EMBL/GenBank/DDBJ whole genome shotgun (WGS) entry which is preliminary data.</text>
</comment>
<feature type="region of interest" description="Disordered" evidence="1">
    <location>
        <begin position="26"/>
        <end position="71"/>
    </location>
</feature>
<accession>A0ABT7VQ85</accession>
<evidence type="ECO:0000256" key="1">
    <source>
        <dbReference type="SAM" id="MobiDB-lite"/>
    </source>
</evidence>
<evidence type="ECO:0000256" key="2">
    <source>
        <dbReference type="SAM" id="SignalP"/>
    </source>
</evidence>
<keyword evidence="4" id="KW-1185">Reference proteome</keyword>
<name>A0ABT7VQ85_9GAMM</name>
<dbReference type="Proteomes" id="UP001171945">
    <property type="component" value="Unassembled WGS sequence"/>
</dbReference>
<proteinExistence type="predicted"/>
<dbReference type="EMBL" id="JAUCGM010000006">
    <property type="protein sequence ID" value="MDM8561810.1"/>
    <property type="molecule type" value="Genomic_DNA"/>
</dbReference>
<gene>
    <name evidence="3" type="ORF">QUF54_00470</name>
</gene>
<protein>
    <submittedName>
        <fullName evidence="3">Uncharacterized protein</fullName>
    </submittedName>
</protein>
<evidence type="ECO:0000313" key="4">
    <source>
        <dbReference type="Proteomes" id="UP001171945"/>
    </source>
</evidence>
<feature type="compositionally biased region" description="Polar residues" evidence="1">
    <location>
        <begin position="40"/>
        <end position="51"/>
    </location>
</feature>
<keyword evidence="2" id="KW-0732">Signal</keyword>
<sequence>MKNKLKDSTVAGAFLLASTSALGKEAGQFPPIQLPDEAGQRSTPPSSQEAKPSNREAKPAPENPFQGKSNSVFTQRFQIESISLDEASKKKVEYCPAPKSVKRKKRPRPQHTFSLAFDAKKRQIVGLQFEVSNIPASKEERVLVLLYSRCLSRKSKIKTRKSKHKLKLDSRDLEIMGNYNVPIIEPIKTPSGKATSPATQQITFKVDLDTNHLAQQLKAENDTFYFQAALLKKSDYKKEKYADAILSPLEAINVTSGKKCPTKKELRTAINSDNKACKALPTKTE</sequence>
<evidence type="ECO:0000313" key="3">
    <source>
        <dbReference type="EMBL" id="MDM8561810.1"/>
    </source>
</evidence>
<reference evidence="3" key="1">
    <citation type="submission" date="2023-06" db="EMBL/GenBank/DDBJ databases">
        <title>Uncultivated large filamentous bacteria from sulfidic sediments reveal new species and different genomic features in energy metabolism and defense.</title>
        <authorList>
            <person name="Fonseca A."/>
        </authorList>
    </citation>
    <scope>NUCLEOTIDE SEQUENCE</scope>
    <source>
        <strain evidence="3">HSG4</strain>
    </source>
</reference>
<feature type="signal peptide" evidence="2">
    <location>
        <begin position="1"/>
        <end position="23"/>
    </location>
</feature>
<feature type="chain" id="PRO_5047295886" evidence="2">
    <location>
        <begin position="24"/>
        <end position="285"/>
    </location>
</feature>
<organism evidence="3 4">
    <name type="scientific">Candidatus Marithioploca araucensis</name>
    <dbReference type="NCBI Taxonomy" id="70273"/>
    <lineage>
        <taxon>Bacteria</taxon>
        <taxon>Pseudomonadati</taxon>
        <taxon>Pseudomonadota</taxon>
        <taxon>Gammaproteobacteria</taxon>
        <taxon>Thiotrichales</taxon>
        <taxon>Thiotrichaceae</taxon>
        <taxon>Candidatus Marithioploca</taxon>
    </lineage>
</organism>